<dbReference type="PANTHER" id="PTHR33973">
    <property type="entry name" value="OS07G0153300 PROTEIN"/>
    <property type="match status" value="1"/>
</dbReference>
<evidence type="ECO:0000313" key="3">
    <source>
        <dbReference type="Proteomes" id="UP001172681"/>
    </source>
</evidence>
<dbReference type="AlphaFoldDB" id="A0AA39D4E0"/>
<dbReference type="InterPro" id="IPR010775">
    <property type="entry name" value="DUF1365"/>
</dbReference>
<feature type="region of interest" description="Disordered" evidence="1">
    <location>
        <begin position="506"/>
        <end position="525"/>
    </location>
</feature>
<sequence length="671" mass="74499">MAGLNEPDIRDRHRTSLKHISRNLKAISLSLAILKSKYLWSKLCNLPVSETYVYPAGLGAIFLSGLWWTISSRSSATSIKNTDDALGAGRSCEKASRLAARIFESRTTHTRLFPTKHSFSYSYLLVGIPVGCGGRPLSAGGVLSLGPPRSNNGDGVPWFSIHADDYLQRGPYVGGLRGKLDEFLASQDVQPERYPFAYLVTAPRFLGFSFNPVSFWYLYDAHGRLGGMILEVNNTFDERRMYYLPRDSDGEEGTTSSNPKFTNHWVKDFHVSPFNDRDGSYILTCTDPFDTTTTTPAGTGNTGVVEIDNTIVLNSGEGKPKIVARVFSTSPGLDPIQTSRLQNLGFVARWWWVGFMTNPRILREAWTLWAKKKLQVFYRPEVLQTSIGRNETAEETILEPFFRRLLERVASKSGQTITYIPAAGEGRGKPVHLITERDISRNARVSESKDIEVKVVTPAFYTEMVRGSDLTLEQLFERFCFNPQQGQAMVYASDINSFRQILADMDKRHRPSSSSSSSSPSPALSVPENWLARVNRHLRTGCSFFFVVGEVLQNLITFSSRSLTAALPPGEQRASSQGLDVFIRATSSASDTSVYNRTCLKVLLADRFALGYVRLLESYIVVAWAGAVIATAWQINDGLFLHPTPNLTNVWGLTSLGSKVGVVYGLSVLRG</sequence>
<evidence type="ECO:0000313" key="2">
    <source>
        <dbReference type="EMBL" id="KAJ9646892.1"/>
    </source>
</evidence>
<dbReference type="PANTHER" id="PTHR33973:SF4">
    <property type="entry name" value="OS07G0153300 PROTEIN"/>
    <property type="match status" value="1"/>
</dbReference>
<evidence type="ECO:0008006" key="4">
    <source>
        <dbReference type="Google" id="ProtNLM"/>
    </source>
</evidence>
<reference evidence="2" key="1">
    <citation type="submission" date="2022-10" db="EMBL/GenBank/DDBJ databases">
        <title>Culturing micro-colonial fungi from biological soil crusts in the Mojave desert and describing Neophaeococcomyces mojavensis, and introducing the new genera and species Taxawa tesnikishii.</title>
        <authorList>
            <person name="Kurbessoian T."/>
            <person name="Stajich J.E."/>
        </authorList>
    </citation>
    <scope>NUCLEOTIDE SEQUENCE</scope>
    <source>
        <strain evidence="2">TK_35</strain>
    </source>
</reference>
<keyword evidence="3" id="KW-1185">Reference proteome</keyword>
<dbReference type="Pfam" id="PF07103">
    <property type="entry name" value="DUF1365"/>
    <property type="match status" value="1"/>
</dbReference>
<proteinExistence type="predicted"/>
<dbReference type="Proteomes" id="UP001172681">
    <property type="component" value="Unassembled WGS sequence"/>
</dbReference>
<evidence type="ECO:0000256" key="1">
    <source>
        <dbReference type="SAM" id="MobiDB-lite"/>
    </source>
</evidence>
<gene>
    <name evidence="2" type="ORF">H2204_000584</name>
</gene>
<feature type="compositionally biased region" description="Low complexity" evidence="1">
    <location>
        <begin position="512"/>
        <end position="522"/>
    </location>
</feature>
<dbReference type="EMBL" id="JAPDRN010000002">
    <property type="protein sequence ID" value="KAJ9646892.1"/>
    <property type="molecule type" value="Genomic_DNA"/>
</dbReference>
<accession>A0AA39D4E0</accession>
<name>A0AA39D4E0_9EURO</name>
<comment type="caution">
    <text evidence="2">The sequence shown here is derived from an EMBL/GenBank/DDBJ whole genome shotgun (WGS) entry which is preliminary data.</text>
</comment>
<protein>
    <recommendedName>
        <fullName evidence="4">DUF1365-domain-containing protein</fullName>
    </recommendedName>
</protein>
<organism evidence="2 3">
    <name type="scientific">Knufia peltigerae</name>
    <dbReference type="NCBI Taxonomy" id="1002370"/>
    <lineage>
        <taxon>Eukaryota</taxon>
        <taxon>Fungi</taxon>
        <taxon>Dikarya</taxon>
        <taxon>Ascomycota</taxon>
        <taxon>Pezizomycotina</taxon>
        <taxon>Eurotiomycetes</taxon>
        <taxon>Chaetothyriomycetidae</taxon>
        <taxon>Chaetothyriales</taxon>
        <taxon>Trichomeriaceae</taxon>
        <taxon>Knufia</taxon>
    </lineage>
</organism>